<evidence type="ECO:0000313" key="2">
    <source>
        <dbReference type="EMBL" id="GAW95672.1"/>
    </source>
</evidence>
<dbReference type="Gene3D" id="3.40.190.10">
    <property type="entry name" value="Periplasmic binding protein-like II"/>
    <property type="match status" value="2"/>
</dbReference>
<dbReference type="EMBL" id="BDQM01000007">
    <property type="protein sequence ID" value="GAW95672.1"/>
    <property type="molecule type" value="Genomic_DNA"/>
</dbReference>
<dbReference type="RefSeq" id="WP_057179789.1">
    <property type="nucleotide sequence ID" value="NZ_BDQM01000007.1"/>
</dbReference>
<sequence length="241" mass="27246">MASLKILFLLLLYLLICPAVPADSSYTVKLGTKVAWPPYHLDLKSGAAGIAVEALDCVMARIKQPYEINKLPWSRAQALTKSGALDGFFSASQSDKRDRYAQLSSVFIPQIRKFYFLKKHFPAQLQLYSMDYIKESFTVGARFSSNAMNYLKINNYNIGAEHLSETVLMRMLDAGRMDAVLENSLVFALMVKNQNRSMDEYLSVEVGKKNMGVYFSKIFLEQHPNFITLFNANIPPCSLIK</sequence>
<feature type="signal peptide" evidence="1">
    <location>
        <begin position="1"/>
        <end position="22"/>
    </location>
</feature>
<keyword evidence="3" id="KW-1185">Reference proteome</keyword>
<evidence type="ECO:0008006" key="4">
    <source>
        <dbReference type="Google" id="ProtNLM"/>
    </source>
</evidence>
<organism evidence="2 3">
    <name type="scientific">Colwellia marinimaniae</name>
    <dbReference type="NCBI Taxonomy" id="1513592"/>
    <lineage>
        <taxon>Bacteria</taxon>
        <taxon>Pseudomonadati</taxon>
        <taxon>Pseudomonadota</taxon>
        <taxon>Gammaproteobacteria</taxon>
        <taxon>Alteromonadales</taxon>
        <taxon>Colwelliaceae</taxon>
        <taxon>Colwellia</taxon>
    </lineage>
</organism>
<keyword evidence="1" id="KW-0732">Signal</keyword>
<dbReference type="Proteomes" id="UP000197068">
    <property type="component" value="Unassembled WGS sequence"/>
</dbReference>
<comment type="caution">
    <text evidence="2">The sequence shown here is derived from an EMBL/GenBank/DDBJ whole genome shotgun (WGS) entry which is preliminary data.</text>
</comment>
<accession>A0ABQ0MTJ9</accession>
<evidence type="ECO:0000313" key="3">
    <source>
        <dbReference type="Proteomes" id="UP000197068"/>
    </source>
</evidence>
<name>A0ABQ0MTJ9_9GAMM</name>
<evidence type="ECO:0000256" key="1">
    <source>
        <dbReference type="SAM" id="SignalP"/>
    </source>
</evidence>
<protein>
    <recommendedName>
        <fullName evidence="4">Solute-binding protein family 3/N-terminal domain-containing protein</fullName>
    </recommendedName>
</protein>
<gene>
    <name evidence="2" type="ORF">MTCD1_01275</name>
</gene>
<feature type="chain" id="PRO_5045475360" description="Solute-binding protein family 3/N-terminal domain-containing protein" evidence="1">
    <location>
        <begin position="23"/>
        <end position="241"/>
    </location>
</feature>
<reference evidence="2 3" key="1">
    <citation type="submission" date="2017-06" db="EMBL/GenBank/DDBJ databases">
        <title>Whole Genome Sequences of Colwellia marinimaniae MTCD1.</title>
        <authorList>
            <person name="Kusumoto H."/>
            <person name="Inoue M."/>
            <person name="Tanikawa K."/>
            <person name="Maeji H."/>
            <person name="Cameron J.H."/>
            <person name="Bartlett D.H."/>
        </authorList>
    </citation>
    <scope>NUCLEOTIDE SEQUENCE [LARGE SCALE GENOMIC DNA]</scope>
    <source>
        <strain evidence="2 3">MTCD1</strain>
    </source>
</reference>
<proteinExistence type="predicted"/>
<dbReference type="SUPFAM" id="SSF53850">
    <property type="entry name" value="Periplasmic binding protein-like II"/>
    <property type="match status" value="1"/>
</dbReference>